<feature type="region of interest" description="Disordered" evidence="1">
    <location>
        <begin position="1030"/>
        <end position="1049"/>
    </location>
</feature>
<gene>
    <name evidence="2" type="ORF">ENH_00079540</name>
</gene>
<evidence type="ECO:0000313" key="3">
    <source>
        <dbReference type="Proteomes" id="UP000030754"/>
    </source>
</evidence>
<dbReference type="Proteomes" id="UP000030754">
    <property type="component" value="Unassembled WGS sequence"/>
</dbReference>
<accession>U6N1T3</accession>
<feature type="compositionally biased region" description="Polar residues" evidence="1">
    <location>
        <begin position="556"/>
        <end position="571"/>
    </location>
</feature>
<feature type="region of interest" description="Disordered" evidence="1">
    <location>
        <begin position="507"/>
        <end position="626"/>
    </location>
</feature>
<feature type="region of interest" description="Disordered" evidence="1">
    <location>
        <begin position="860"/>
        <end position="910"/>
    </location>
</feature>
<feature type="region of interest" description="Disordered" evidence="1">
    <location>
        <begin position="999"/>
        <end position="1019"/>
    </location>
</feature>
<dbReference type="GeneID" id="25478084"/>
<feature type="compositionally biased region" description="Low complexity" evidence="1">
    <location>
        <begin position="405"/>
        <end position="415"/>
    </location>
</feature>
<dbReference type="Gene3D" id="1.20.5.2050">
    <property type="match status" value="1"/>
</dbReference>
<dbReference type="RefSeq" id="XP_013438628.1">
    <property type="nucleotide sequence ID" value="XM_013583174.1"/>
</dbReference>
<protein>
    <submittedName>
        <fullName evidence="2">Uncharacterized protein</fullName>
    </submittedName>
</protein>
<reference evidence="2" key="2">
    <citation type="submission" date="2013-10" db="EMBL/GenBank/DDBJ databases">
        <authorList>
            <person name="Aslett M."/>
        </authorList>
    </citation>
    <scope>NUCLEOTIDE SEQUENCE [LARGE SCALE GENOMIC DNA]</scope>
    <source>
        <strain evidence="2">Houghton</strain>
    </source>
</reference>
<feature type="region of interest" description="Disordered" evidence="1">
    <location>
        <begin position="287"/>
        <end position="419"/>
    </location>
</feature>
<name>U6N1T3_9EIME</name>
<sequence length="1371" mass="145281">MEATGGAPPSEDGSWTRDCRMVPLQEADSRATCTGQQPQEGSLPPAVSFGGVGGTLPPHRQPIFHSVAMSNAPCTSTKTLEQPAMNPGGSLGGATVQTEPAEGTSVQSWLILQHRQMQQQLYYDGQQMVQQHLHQQRSQVLQQGTHGESPPVNIGEVSHWQNSMEYPPEKPAGFGYGSPCMMPSQAPPQYTVSSMPSAPFATEAHLTGQPQLAAWQTSNTAQRETLSPPPTSASAPYSFGVCLSNPQSPPGGLRGGPEAPRATEPWYSMQQQQPVGNLQAPPAMFPPVGGPSAPLLKAEGKSSRACKGGGSRRRGDPGTEGGVPSGCSSSTRPAKFFKQHSPAKGALKSRGKTTASQGVGVEEAGTKDTSNGSAVCPASGQAPLGTQASGTSKPSSGSVDAGEGNNAAPRANARPRTVRPSEVMAKMYFHRKKEAWRAELLIEGTKKQKSFSCRLYGYERARLMCEWARKFVLRTSRLPTDEETCTSLASLMKEPLPTHVPTAMPCTECPGAPGGPQRSFLSSGDAQGAHSSKIKNPAVSVQQQQQPEVSAALNAGNASTREVNHGTSASSPPGAKCPLEQQPTTSGMCKKRKEPAKSGETTTKVRKGGEAQIGATAKKGQGSRSAVEVHNDPTFMGPRQMSRTDLLVAGSGGKAAGPTECKGEATQHVLSPYISFISSDSPAAPYTNPLANCGNVELQELSAEHGPPLSQEVGTRPGILQDELQAKAAELCPRDSEANGTDGTNPWFEELEQLKKISRPKGGRAKRFNVGKKPFSGVRGIYFQQGLWKVKYRGEQEEAMKLFPYSPGDEKDMKSQFELARSFLRQVIDKGRQLHDSDGEGLSEDEPAWLVRSNSSSKWACKKEQSTVSSKTEQPPRPKSPTAQPVRRRAPTSSKASRPDATNDLSRVPLPGAAVECQSNGVVRPYFSHGSPLQQDGAQLPPGLPVSAPGAAYAPEGPVDSRSWIQGSAVERASAEPPEEETCGQQLRGGAEAIAQWGSLTEPGGGETLTNRPPELRLPLMPCRGVFTTGDSPMYQRPSPKEKSPFSHEGSTGFFSAVTTATDEALPVASWNVNEGTTTVAGASHSKTSNGHYATNYFCCQPFNAPAEDRGSVVSSGVSHSSEGAQLVALPTNRNLHEPDLGLPQGEFLQHMHLGPSGGVPPSSPYSACGNAVATPMTLLQPFEGTPKNSESFLQFRPFLGQQTGQLETSLGEELLSGAGYACEFSNAMDSRHSTAQQMRADVPLLPSTSVRGIALVEHDEAAAGSARPSHCDSQASPWALASPLTLCRPKEEARARGAGAPEKAEPLRQSVPANFSGEMLPSRRPAALPWLVVKPREEEEKALTPLAAKASGYLLQGAPMGCACNQYHAN</sequence>
<reference evidence="2" key="1">
    <citation type="submission" date="2013-10" db="EMBL/GenBank/DDBJ databases">
        <title>Genomic analysis of the causative agents of coccidiosis in chickens.</title>
        <authorList>
            <person name="Reid A.J."/>
            <person name="Blake D."/>
            <person name="Billington K."/>
            <person name="Browne H."/>
            <person name="Dunn M."/>
            <person name="Hung S."/>
            <person name="Kawahara F."/>
            <person name="Miranda-Saavedra D."/>
            <person name="Mourier T."/>
            <person name="Nagra H."/>
            <person name="Otto T.D."/>
            <person name="Rawlings N."/>
            <person name="Sanchez A."/>
            <person name="Sanders M."/>
            <person name="Subramaniam C."/>
            <person name="Tay Y."/>
            <person name="Dear P."/>
            <person name="Doerig C."/>
            <person name="Gruber A."/>
            <person name="Parkinson J."/>
            <person name="Shirley M."/>
            <person name="Wan K.L."/>
            <person name="Berriman M."/>
            <person name="Tomley F."/>
            <person name="Pain A."/>
        </authorList>
    </citation>
    <scope>NUCLEOTIDE SEQUENCE [LARGE SCALE GENOMIC DNA]</scope>
    <source>
        <strain evidence="2">Houghton</strain>
    </source>
</reference>
<evidence type="ECO:0000313" key="2">
    <source>
        <dbReference type="EMBL" id="CDJ70162.1"/>
    </source>
</evidence>
<evidence type="ECO:0000256" key="1">
    <source>
        <dbReference type="SAM" id="MobiDB-lite"/>
    </source>
</evidence>
<organism evidence="2 3">
    <name type="scientific">Eimeria necatrix</name>
    <dbReference type="NCBI Taxonomy" id="51315"/>
    <lineage>
        <taxon>Eukaryota</taxon>
        <taxon>Sar</taxon>
        <taxon>Alveolata</taxon>
        <taxon>Apicomplexa</taxon>
        <taxon>Conoidasida</taxon>
        <taxon>Coccidia</taxon>
        <taxon>Eucoccidiorida</taxon>
        <taxon>Eimeriorina</taxon>
        <taxon>Eimeriidae</taxon>
        <taxon>Eimeria</taxon>
    </lineage>
</organism>
<keyword evidence="3" id="KW-1185">Reference proteome</keyword>
<proteinExistence type="predicted"/>
<feature type="region of interest" description="Disordered" evidence="1">
    <location>
        <begin position="1"/>
        <end position="20"/>
    </location>
</feature>
<dbReference type="VEuPathDB" id="ToxoDB:ENH_00079540"/>
<dbReference type="EMBL" id="HG725878">
    <property type="protein sequence ID" value="CDJ70162.1"/>
    <property type="molecule type" value="Genomic_DNA"/>
</dbReference>
<dbReference type="OrthoDB" id="360720at2759"/>
<feature type="compositionally biased region" description="Polar residues" evidence="1">
    <location>
        <begin position="384"/>
        <end position="398"/>
    </location>
</feature>